<evidence type="ECO:0000313" key="3">
    <source>
        <dbReference type="Proteomes" id="UP000664044"/>
    </source>
</evidence>
<keyword evidence="3" id="KW-1185">Reference proteome</keyword>
<dbReference type="Proteomes" id="UP000664044">
    <property type="component" value="Unassembled WGS sequence"/>
</dbReference>
<sequence>MEEHHNTQDQEKNLALRFAGLLPTLDIAGDIYWVDLEKNCLRPKGPYFSKRISFNSLENYFSWTQDTYIFTYNKLKHEPEEVDFVELYDIPDSIILVEFPSMERLDPVGYARLHQEDISLYLENLDVDLHHKASAVAVKHTLTQLLRQDQQSRELTQGTISKSSKDHNTFHKKKPKTNLGRRS</sequence>
<gene>
    <name evidence="2" type="ORF">J0656_05980</name>
</gene>
<evidence type="ECO:0000256" key="1">
    <source>
        <dbReference type="SAM" id="MobiDB-lite"/>
    </source>
</evidence>
<proteinExistence type="predicted"/>
<evidence type="ECO:0008006" key="4">
    <source>
        <dbReference type="Google" id="ProtNLM"/>
    </source>
</evidence>
<dbReference type="EMBL" id="JAFLNL010000003">
    <property type="protein sequence ID" value="MBO0353561.1"/>
    <property type="molecule type" value="Genomic_DNA"/>
</dbReference>
<name>A0ABS3G3Y7_9FLAO</name>
<organism evidence="2 3">
    <name type="scientific">Flagellimonas aurea</name>
    <dbReference type="NCBI Taxonomy" id="2915619"/>
    <lineage>
        <taxon>Bacteria</taxon>
        <taxon>Pseudomonadati</taxon>
        <taxon>Bacteroidota</taxon>
        <taxon>Flavobacteriia</taxon>
        <taxon>Flavobacteriales</taxon>
        <taxon>Flavobacteriaceae</taxon>
        <taxon>Flagellimonas</taxon>
    </lineage>
</organism>
<feature type="compositionally biased region" description="Polar residues" evidence="1">
    <location>
        <begin position="153"/>
        <end position="162"/>
    </location>
</feature>
<reference evidence="2 3" key="1">
    <citation type="submission" date="2021-03" db="EMBL/GenBank/DDBJ databases">
        <title>Muricauda lutimaris sp. nov. and Muricauda ruestringensis sp. nov, two marine members of the Flavobacteriaceae isolated from deep sea sediments of Western Pacific.</title>
        <authorList>
            <person name="Zhao S."/>
            <person name="Liu R."/>
        </authorList>
    </citation>
    <scope>NUCLEOTIDE SEQUENCE [LARGE SCALE GENOMIC DNA]</scope>
    <source>
        <strain evidence="2 3">BC31-1-A7</strain>
    </source>
</reference>
<protein>
    <recommendedName>
        <fullName evidence="4">DUF402 domain-containing protein</fullName>
    </recommendedName>
</protein>
<feature type="compositionally biased region" description="Basic residues" evidence="1">
    <location>
        <begin position="170"/>
        <end position="183"/>
    </location>
</feature>
<comment type="caution">
    <text evidence="2">The sequence shown here is derived from an EMBL/GenBank/DDBJ whole genome shotgun (WGS) entry which is preliminary data.</text>
</comment>
<feature type="region of interest" description="Disordered" evidence="1">
    <location>
        <begin position="153"/>
        <end position="183"/>
    </location>
</feature>
<accession>A0ABS3G3Y7</accession>
<evidence type="ECO:0000313" key="2">
    <source>
        <dbReference type="EMBL" id="MBO0353561.1"/>
    </source>
</evidence>
<dbReference type="RefSeq" id="WP_207032291.1">
    <property type="nucleotide sequence ID" value="NZ_JAFLNL010000003.1"/>
</dbReference>